<dbReference type="EMBL" id="AP035768">
    <property type="protein sequence ID" value="BFO16517.1"/>
    <property type="molecule type" value="Genomic_DNA"/>
</dbReference>
<name>A0AAT9HGT5_9ACTN</name>
<sequence length="64" mass="7204">MRQRPPDAAGQILQVRRRAGLRQGGAHGRREAHTEDLGLSFLMRLAGFRPQGDMEPQVPVSDRR</sequence>
<proteinExistence type="predicted"/>
<gene>
    <name evidence="1" type="ORF">SHKM778_29050</name>
</gene>
<evidence type="ECO:0000313" key="1">
    <source>
        <dbReference type="EMBL" id="BFO16517.1"/>
    </source>
</evidence>
<dbReference type="AlphaFoldDB" id="A0AAT9HGT5"/>
<organism evidence="1">
    <name type="scientific">Streptomyces haneummycinicus</name>
    <dbReference type="NCBI Taxonomy" id="3074435"/>
    <lineage>
        <taxon>Bacteria</taxon>
        <taxon>Bacillati</taxon>
        <taxon>Actinomycetota</taxon>
        <taxon>Actinomycetes</taxon>
        <taxon>Kitasatosporales</taxon>
        <taxon>Streptomycetaceae</taxon>
        <taxon>Streptomyces</taxon>
    </lineage>
</organism>
<reference evidence="1" key="2">
    <citation type="submission" date="2024-07" db="EMBL/GenBank/DDBJ databases">
        <title>Streptomyces haneummycinica sp. nov., a new antibiotic-producing actinobacterium isolated from marine sediment.</title>
        <authorList>
            <person name="Uemura M."/>
            <person name="Hamada M."/>
            <person name="Hirano S."/>
            <person name="Kobayashi K."/>
            <person name="Ohshiro T."/>
            <person name="Kobayashi T."/>
            <person name="Terahara T."/>
        </authorList>
    </citation>
    <scope>NUCLEOTIDE SEQUENCE</scope>
    <source>
        <strain evidence="1">KM77-8</strain>
    </source>
</reference>
<accession>A0AAT9HGT5</accession>
<reference evidence="1" key="1">
    <citation type="submission" date="2024-06" db="EMBL/GenBank/DDBJ databases">
        <authorList>
            <consortium name="consrtm"/>
            <person name="Uemura M."/>
            <person name="Terahara T."/>
        </authorList>
    </citation>
    <scope>NUCLEOTIDE SEQUENCE</scope>
    <source>
        <strain evidence="1">KM77-8</strain>
    </source>
</reference>
<protein>
    <submittedName>
        <fullName evidence="1">Uncharacterized protein</fullName>
    </submittedName>
</protein>